<organism evidence="2">
    <name type="scientific">marine sediment metagenome</name>
    <dbReference type="NCBI Taxonomy" id="412755"/>
    <lineage>
        <taxon>unclassified sequences</taxon>
        <taxon>metagenomes</taxon>
        <taxon>ecological metagenomes</taxon>
    </lineage>
</organism>
<sequence>MSSKDTNPNQLGDWQYLGREIWRRSWQPFKNVPFVFYVILAIICLGGLGIWVEVIKGQLGQTADNSGLLIALSTFFPALIGSASLQLILSSTGNSDKVLVSFSLLACFVSFFGVVLITVFYPVHPSWSLGAAVWFGIFAVWFWWFTNGDELTYQNAPIDAAAGGSTARAVKGNLSEFKVD</sequence>
<evidence type="ECO:0000256" key="1">
    <source>
        <dbReference type="SAM" id="Phobius"/>
    </source>
</evidence>
<name>A0A0F9K1A1_9ZZZZ</name>
<feature type="transmembrane region" description="Helical" evidence="1">
    <location>
        <begin position="34"/>
        <end position="55"/>
    </location>
</feature>
<feature type="transmembrane region" description="Helical" evidence="1">
    <location>
        <begin position="67"/>
        <end position="89"/>
    </location>
</feature>
<feature type="transmembrane region" description="Helical" evidence="1">
    <location>
        <begin position="127"/>
        <end position="145"/>
    </location>
</feature>
<dbReference type="EMBL" id="LAZR01014790">
    <property type="protein sequence ID" value="KKM15933.1"/>
    <property type="molecule type" value="Genomic_DNA"/>
</dbReference>
<gene>
    <name evidence="2" type="ORF">LCGC14_1691060</name>
</gene>
<evidence type="ECO:0000313" key="2">
    <source>
        <dbReference type="EMBL" id="KKM15933.1"/>
    </source>
</evidence>
<reference evidence="2" key="1">
    <citation type="journal article" date="2015" name="Nature">
        <title>Complex archaea that bridge the gap between prokaryotes and eukaryotes.</title>
        <authorList>
            <person name="Spang A."/>
            <person name="Saw J.H."/>
            <person name="Jorgensen S.L."/>
            <person name="Zaremba-Niedzwiedzka K."/>
            <person name="Martijn J."/>
            <person name="Lind A.E."/>
            <person name="van Eijk R."/>
            <person name="Schleper C."/>
            <person name="Guy L."/>
            <person name="Ettema T.J."/>
        </authorList>
    </citation>
    <scope>NUCLEOTIDE SEQUENCE</scope>
</reference>
<comment type="caution">
    <text evidence="2">The sequence shown here is derived from an EMBL/GenBank/DDBJ whole genome shotgun (WGS) entry which is preliminary data.</text>
</comment>
<keyword evidence="1" id="KW-0472">Membrane</keyword>
<dbReference type="AlphaFoldDB" id="A0A0F9K1A1"/>
<keyword evidence="1" id="KW-1133">Transmembrane helix</keyword>
<proteinExistence type="predicted"/>
<feature type="transmembrane region" description="Helical" evidence="1">
    <location>
        <begin position="98"/>
        <end position="121"/>
    </location>
</feature>
<keyword evidence="1" id="KW-0812">Transmembrane</keyword>
<accession>A0A0F9K1A1</accession>
<protein>
    <submittedName>
        <fullName evidence="2">Uncharacterized protein</fullName>
    </submittedName>
</protein>